<feature type="compositionally biased region" description="Basic and acidic residues" evidence="1">
    <location>
        <begin position="274"/>
        <end position="288"/>
    </location>
</feature>
<dbReference type="VEuPathDB" id="VectorBase:GPAI045577"/>
<dbReference type="Proteomes" id="UP000092445">
    <property type="component" value="Unassembled WGS sequence"/>
</dbReference>
<feature type="compositionally biased region" description="Basic and acidic residues" evidence="1">
    <location>
        <begin position="373"/>
        <end position="387"/>
    </location>
</feature>
<organism evidence="2 3">
    <name type="scientific">Glossina pallidipes</name>
    <name type="common">Tsetse fly</name>
    <dbReference type="NCBI Taxonomy" id="7398"/>
    <lineage>
        <taxon>Eukaryota</taxon>
        <taxon>Metazoa</taxon>
        <taxon>Ecdysozoa</taxon>
        <taxon>Arthropoda</taxon>
        <taxon>Hexapoda</taxon>
        <taxon>Insecta</taxon>
        <taxon>Pterygota</taxon>
        <taxon>Neoptera</taxon>
        <taxon>Endopterygota</taxon>
        <taxon>Diptera</taxon>
        <taxon>Brachycera</taxon>
        <taxon>Muscomorpha</taxon>
        <taxon>Hippoboscoidea</taxon>
        <taxon>Glossinidae</taxon>
        <taxon>Glossina</taxon>
    </lineage>
</organism>
<evidence type="ECO:0000256" key="1">
    <source>
        <dbReference type="SAM" id="MobiDB-lite"/>
    </source>
</evidence>
<proteinExistence type="predicted"/>
<keyword evidence="3" id="KW-1185">Reference proteome</keyword>
<feature type="region of interest" description="Disordered" evidence="1">
    <location>
        <begin position="561"/>
        <end position="590"/>
    </location>
</feature>
<evidence type="ECO:0000313" key="2">
    <source>
        <dbReference type="EnsemblMetazoa" id="GPAI045577-PA"/>
    </source>
</evidence>
<reference evidence="3" key="1">
    <citation type="submission" date="2014-03" db="EMBL/GenBank/DDBJ databases">
        <authorList>
            <person name="Aksoy S."/>
            <person name="Warren W."/>
            <person name="Wilson R.K."/>
        </authorList>
    </citation>
    <scope>NUCLEOTIDE SEQUENCE [LARGE SCALE GENOMIC DNA]</scope>
    <source>
        <strain evidence="3">IAEA</strain>
    </source>
</reference>
<accession>A0A1B0AH45</accession>
<reference evidence="2" key="2">
    <citation type="submission" date="2020-05" db="UniProtKB">
        <authorList>
            <consortium name="EnsemblMetazoa"/>
        </authorList>
    </citation>
    <scope>IDENTIFICATION</scope>
    <source>
        <strain evidence="2">IAEA</strain>
    </source>
</reference>
<dbReference type="EnsemblMetazoa" id="GPAI045577-RA">
    <property type="protein sequence ID" value="GPAI045577-PA"/>
    <property type="gene ID" value="GPAI045577"/>
</dbReference>
<feature type="compositionally biased region" description="Basic and acidic residues" evidence="1">
    <location>
        <begin position="567"/>
        <end position="590"/>
    </location>
</feature>
<dbReference type="AlphaFoldDB" id="A0A1B0AH45"/>
<feature type="region of interest" description="Disordered" evidence="1">
    <location>
        <begin position="238"/>
        <end position="264"/>
    </location>
</feature>
<feature type="region of interest" description="Disordered" evidence="1">
    <location>
        <begin position="274"/>
        <end position="293"/>
    </location>
</feature>
<sequence>MIDARDFIHEQRTGNEFLTHKLSPKNHMIKSHQHRYPLASTSTMKRKQFTIAVKKAHIPKLSIETSIGVIGRGAWNKAPLNSQTKALLPVILRIISGRLRQAVSRLCCRENRPRFKATKFISAGHDLQLQRIRSLHDNLLEKNANFTRQLLCPAKIILLRPTHPSIALTPSIHDDVKCARINFPDATIVNKLFGSIVKESRYVVMPVTILNVFKFCVIIVTLCSYVQGQQSKVSPKLDFEEEDDETNNSTIPVIPGDGKKAKGDGKYNVKVEADEKETTTNKNGDKSGPKIHGVRVTVDTGDQTKGIRHFEGIYDVLKSKESVEITDLSKHKKRVGIHTDITFEITAGDDDNDNKTSLEQDIDKEDANVPIFKGRDGSRHKSRKPYDPKSQWNPNFSTEHRVYEVPDQGRDGYSGYFPEYYPHNIPVYVGTSDARSGGDSIYRQSDGWTSYIPRYWTTERTYAYRSNDVSNYRNQNWKPCYCATSGNEYRRRRHSHRHGTRHQPDFVLRISSVVNNSDSCMKTIAAYFAVIVESSSGRLVASAAAINVLCKPLEEANKLEFPPNEESAPKLEPNLEFKLDSEPKFEPNLD</sequence>
<feature type="region of interest" description="Disordered" evidence="1">
    <location>
        <begin position="370"/>
        <end position="395"/>
    </location>
</feature>
<protein>
    <submittedName>
        <fullName evidence="2">Uncharacterized protein</fullName>
    </submittedName>
</protein>
<name>A0A1B0AH45_GLOPL</name>
<evidence type="ECO:0000313" key="3">
    <source>
        <dbReference type="Proteomes" id="UP000092445"/>
    </source>
</evidence>